<evidence type="ECO:0000313" key="3">
    <source>
        <dbReference type="Proteomes" id="UP000606786"/>
    </source>
</evidence>
<sequence length="165" mass="19127">MERLPDGPVEICIQLRVRFALDSLERVLFGLKRFIHDRPVDNSDLLLLLMHLCIFELYKYIIFLTYSLITTSEIVRAEHSKHSTEDVISTRRYVFMDYEIPVWMVESYKSIGAFGFGAAVCQLITDIAKYSIGRLRPHFFAVSYTTTKYLFARAISNDSAENKNV</sequence>
<reference evidence="2" key="1">
    <citation type="submission" date="2020-11" db="EMBL/GenBank/DDBJ databases">
        <authorList>
            <person name="Whitehead M."/>
        </authorList>
    </citation>
    <scope>NUCLEOTIDE SEQUENCE</scope>
    <source>
        <strain evidence="2">EGII</strain>
    </source>
</reference>
<keyword evidence="1" id="KW-0812">Transmembrane</keyword>
<name>A0A811ULC2_CERCA</name>
<keyword evidence="1" id="KW-1133">Transmembrane helix</keyword>
<proteinExistence type="predicted"/>
<dbReference type="EMBL" id="CAJHJT010000012">
    <property type="protein sequence ID" value="CAD6998617.1"/>
    <property type="molecule type" value="Genomic_DNA"/>
</dbReference>
<keyword evidence="1" id="KW-0472">Membrane</keyword>
<organism evidence="2 3">
    <name type="scientific">Ceratitis capitata</name>
    <name type="common">Mediterranean fruit fly</name>
    <name type="synonym">Tephritis capitata</name>
    <dbReference type="NCBI Taxonomy" id="7213"/>
    <lineage>
        <taxon>Eukaryota</taxon>
        <taxon>Metazoa</taxon>
        <taxon>Ecdysozoa</taxon>
        <taxon>Arthropoda</taxon>
        <taxon>Hexapoda</taxon>
        <taxon>Insecta</taxon>
        <taxon>Pterygota</taxon>
        <taxon>Neoptera</taxon>
        <taxon>Endopterygota</taxon>
        <taxon>Diptera</taxon>
        <taxon>Brachycera</taxon>
        <taxon>Muscomorpha</taxon>
        <taxon>Tephritoidea</taxon>
        <taxon>Tephritidae</taxon>
        <taxon>Ceratitis</taxon>
        <taxon>Ceratitis</taxon>
    </lineage>
</organism>
<keyword evidence="3" id="KW-1185">Reference proteome</keyword>
<comment type="caution">
    <text evidence="2">The sequence shown here is derived from an EMBL/GenBank/DDBJ whole genome shotgun (WGS) entry which is preliminary data.</text>
</comment>
<protein>
    <submittedName>
        <fullName evidence="2">(Mediterranean fruit fly) hypothetical protein</fullName>
    </submittedName>
</protein>
<gene>
    <name evidence="2" type="ORF">CCAP1982_LOCUS7191</name>
</gene>
<feature type="transmembrane region" description="Helical" evidence="1">
    <location>
        <begin position="45"/>
        <end position="69"/>
    </location>
</feature>
<dbReference type="Proteomes" id="UP000606786">
    <property type="component" value="Unassembled WGS sequence"/>
</dbReference>
<dbReference type="AlphaFoldDB" id="A0A811ULC2"/>
<accession>A0A811ULC2</accession>
<evidence type="ECO:0000256" key="1">
    <source>
        <dbReference type="SAM" id="Phobius"/>
    </source>
</evidence>
<evidence type="ECO:0000313" key="2">
    <source>
        <dbReference type="EMBL" id="CAD6998617.1"/>
    </source>
</evidence>